<reference evidence="2" key="1">
    <citation type="submission" date="2018-10" db="EMBL/GenBank/DDBJ databases">
        <title>Hidden diversity of soil giant viruses.</title>
        <authorList>
            <person name="Schulz F."/>
            <person name="Alteio L."/>
            <person name="Goudeau D."/>
            <person name="Ryan E.M."/>
            <person name="Malmstrom R.R."/>
            <person name="Blanchard J."/>
            <person name="Woyke T."/>
        </authorList>
    </citation>
    <scope>NUCLEOTIDE SEQUENCE</scope>
    <source>
        <strain evidence="2">HAV1</strain>
    </source>
</reference>
<feature type="domain" description="EF-1-gamma C-terminal" evidence="1">
    <location>
        <begin position="15"/>
        <end position="105"/>
    </location>
</feature>
<dbReference type="InterPro" id="IPR001662">
    <property type="entry name" value="EF1B_G_C"/>
</dbReference>
<gene>
    <name evidence="2" type="ORF">Harvfovirus4_43</name>
</gene>
<dbReference type="InterPro" id="IPR036433">
    <property type="entry name" value="EF1B_G_C_sf"/>
</dbReference>
<dbReference type="Gene3D" id="3.30.70.1010">
    <property type="entry name" value="Translation elongation factor EF1B, gamma chain, conserved domain"/>
    <property type="match status" value="1"/>
</dbReference>
<dbReference type="SUPFAM" id="SSF89942">
    <property type="entry name" value="eEF1-gamma domain"/>
    <property type="match status" value="1"/>
</dbReference>
<evidence type="ECO:0000313" key="2">
    <source>
        <dbReference type="EMBL" id="AYV80679.1"/>
    </source>
</evidence>
<accession>A0A3G5A5A9</accession>
<evidence type="ECO:0000259" key="1">
    <source>
        <dbReference type="Pfam" id="PF00647"/>
    </source>
</evidence>
<dbReference type="EMBL" id="MK072246">
    <property type="protein sequence ID" value="AYV80679.1"/>
    <property type="molecule type" value="Genomic_DNA"/>
</dbReference>
<organism evidence="2">
    <name type="scientific">Harvfovirus sp</name>
    <dbReference type="NCBI Taxonomy" id="2487768"/>
    <lineage>
        <taxon>Viruses</taxon>
        <taxon>Varidnaviria</taxon>
        <taxon>Bamfordvirae</taxon>
        <taxon>Nucleocytoviricota</taxon>
        <taxon>Megaviricetes</taxon>
        <taxon>Imitervirales</taxon>
        <taxon>Mimiviridae</taxon>
        <taxon>Klosneuvirinae</taxon>
    </lineage>
</organism>
<sequence>MTEESEISEPVVKYKITKDLENCKRAFMNKQFDVFLTEVLSGDFIAYEAVYKYNSDYDGATEFVIRNRVSGMGQSFDKNRRYYFTAIKCVQTGTTYSIKSYWLVNTDLKPVLNSDYDDHEWTQVDLKTDSSNFVENFRDEGVFASKYVH</sequence>
<name>A0A3G5A5A9_9VIRU</name>
<proteinExistence type="predicted"/>
<dbReference type="Pfam" id="PF00647">
    <property type="entry name" value="EF1G"/>
    <property type="match status" value="1"/>
</dbReference>
<protein>
    <submittedName>
        <fullName evidence="2">Putative ORFan</fullName>
    </submittedName>
</protein>